<dbReference type="EC" id="3.2.1.21" evidence="4 12"/>
<evidence type="ECO:0000313" key="15">
    <source>
        <dbReference type="Proteomes" id="UP000813385"/>
    </source>
</evidence>
<evidence type="ECO:0000256" key="11">
    <source>
        <dbReference type="ARBA" id="ARBA00023326"/>
    </source>
</evidence>
<dbReference type="SUPFAM" id="SSF52279">
    <property type="entry name" value="Beta-D-glucan exohydrolase, C-terminal domain"/>
    <property type="match status" value="1"/>
</dbReference>
<dbReference type="InterPro" id="IPR002772">
    <property type="entry name" value="Glyco_hydro_3_C"/>
</dbReference>
<keyword evidence="10 12" id="KW-0326">Glycosidase</keyword>
<dbReference type="SUPFAM" id="SSF51445">
    <property type="entry name" value="(Trans)glycosidases"/>
    <property type="match status" value="1"/>
</dbReference>
<dbReference type="Gene3D" id="3.20.20.300">
    <property type="entry name" value="Glycoside hydrolase, family 3, N-terminal domain"/>
    <property type="match status" value="1"/>
</dbReference>
<comment type="pathway">
    <text evidence="2 12">Glycan metabolism; cellulose degradation.</text>
</comment>
<dbReference type="EMBL" id="JAGPXD010000002">
    <property type="protein sequence ID" value="KAH7367901.1"/>
    <property type="molecule type" value="Genomic_DNA"/>
</dbReference>
<sequence length="1223" mass="135132">MLRPAIDVEALMEQLTLEEKVELSAGVGWWHTATIDRLSIPPIRLSDGPNGVRGTHFFDSTPSACLPCGTALGASFDMDLISRLGGLLSDEAHAKGAHVLLGPTANIQRGPLGGRGFESFSEDPFLSGIISGHYVKGVQAKGVSATMKHFVCNDMESERMAVDIRISERALREIYLLPFMMAVEMARPRAFMTAYNKVNGLHAPENPHLLKDILRDEWKWDGLVMSDWFGTYSTSEAIKAGQDLEMPGPTRWRGEALKHAVTSNKVRESDLDDRIRAILKLVKHALENTSIPPNAPETQLNTPEHVALLREAAAKSLVLLKNDDTILPFDPSKRVAVIGPNASIATYCGGGSASLRAYRTVSPLEGIKAQASDVVFSQGAYGHKSLPQLARALRTIDGAREGYNLRIYNEPWSEKGRVPLEERVLDDAYSAAALEEAVRVAKEVDQVVLCIGTSGEWESEGQDRANMNLPPGTDELVRAVLAANPRTAVVVQSGTPVSMPWVDDAGAILQAWFGGNEAGNGIADVLFGAVNPSGKLPITMPRRVADNPSALCFRSEAGRVIYGEDVYVGYRWYDTLDIEPLFPFGHGLSYTTFTLSDVETPVIDADKVTVRVVVRNGGARDGTAVVQAYVAPPAATPVTATAASRVTRPTKELKGFAQVRLSARAEGVAEIEMDVLRTTSYWSEMEDCWRSEAGTYKVLLGMSSRGDLVETSFTLERARTWRGLRERELASRACDACRARRRKCVFDSGGLEAAAQCSGCSRLGISCSFEIPTRPRGPKRKSRDATDVDFLSLTIAIAALTIGLLPSRFPAYMAMDPGAATRFPARAPFMSYCVQMCLRLRSPAYWEEISHCKWAISYTLTMGVFHVGQVNQSRMFEAEGAQIARLLGFHRLSDYEGLNPIETQLRKKAFWMTFYSFSHSKVQPGRRNHIAYLDNYMLREVDFVGLEPLDVPDEYINEMHVETPAPTCAPGFTHVTAFIVASRIFHQAMREAMFNDGCNCGYGRTLEEKLSSLQSLFHELKYALDHLPPHMRQWAVGGINGAASHERGLGVERPITGRDLCRDGDDTRPSEAEVAHARDEISRANIHVTHLWFQSYLLDQMDEVVQEMDAAGGQDSATPGWATARLEANWRDREDVCRQLLHVVHSIQHVHLEPNGNYLTYKIRAVATSLLNCPFTLDAHMTQRATGYVREFSKVLSYLDHTEILNIDGLETWVDRDRVGPLT</sequence>
<dbReference type="CDD" id="cd12148">
    <property type="entry name" value="fungal_TF_MHR"/>
    <property type="match status" value="1"/>
</dbReference>
<evidence type="ECO:0000256" key="8">
    <source>
        <dbReference type="ARBA" id="ARBA00023242"/>
    </source>
</evidence>
<dbReference type="Pfam" id="PF14310">
    <property type="entry name" value="Fn3-like"/>
    <property type="match status" value="1"/>
</dbReference>
<keyword evidence="6" id="KW-0136">Cellulose degradation</keyword>
<evidence type="ECO:0000256" key="5">
    <source>
        <dbReference type="ARBA" id="ARBA00022801"/>
    </source>
</evidence>
<dbReference type="Pfam" id="PF00172">
    <property type="entry name" value="Zn_clus"/>
    <property type="match status" value="1"/>
</dbReference>
<dbReference type="SUPFAM" id="SSF57701">
    <property type="entry name" value="Zn2/Cys6 DNA-binding domain"/>
    <property type="match status" value="1"/>
</dbReference>
<dbReference type="Proteomes" id="UP000813385">
    <property type="component" value="Unassembled WGS sequence"/>
</dbReference>
<dbReference type="InterPro" id="IPR001138">
    <property type="entry name" value="Zn2Cys6_DnaBD"/>
</dbReference>
<evidence type="ECO:0000256" key="12">
    <source>
        <dbReference type="RuleBase" id="RU361161"/>
    </source>
</evidence>
<keyword evidence="7" id="KW-0325">Glycoprotein</keyword>
<dbReference type="InterPro" id="IPR050288">
    <property type="entry name" value="Cellulose_deg_GH3"/>
</dbReference>
<evidence type="ECO:0000256" key="6">
    <source>
        <dbReference type="ARBA" id="ARBA00023001"/>
    </source>
</evidence>
<dbReference type="InterPro" id="IPR026891">
    <property type="entry name" value="Fn3-like"/>
</dbReference>
<dbReference type="PRINTS" id="PR00133">
    <property type="entry name" value="GLHYDRLASE3"/>
</dbReference>
<keyword evidence="11 12" id="KW-0624">Polysaccharide degradation</keyword>
<dbReference type="Gene3D" id="4.10.240.10">
    <property type="entry name" value="Zn(2)-C6 fungal-type DNA-binding domain"/>
    <property type="match status" value="1"/>
</dbReference>
<dbReference type="UniPathway" id="UPA00696"/>
<comment type="caution">
    <text evidence="14">The sequence shown here is derived from an EMBL/GenBank/DDBJ whole genome shotgun (WGS) entry which is preliminary data.</text>
</comment>
<gene>
    <name evidence="14" type="ORF">B0T11DRAFT_223357</name>
</gene>
<protein>
    <recommendedName>
        <fullName evidence="4 12">beta-glucosidase</fullName>
        <ecNumber evidence="4 12">3.2.1.21</ecNumber>
    </recommendedName>
</protein>
<dbReference type="GO" id="GO:0000981">
    <property type="term" value="F:DNA-binding transcription factor activity, RNA polymerase II-specific"/>
    <property type="evidence" value="ECO:0007669"/>
    <property type="project" value="InterPro"/>
</dbReference>
<dbReference type="InterPro" id="IPR001764">
    <property type="entry name" value="Glyco_hydro_3_N"/>
</dbReference>
<keyword evidence="9 12" id="KW-0119">Carbohydrate metabolism</keyword>
<dbReference type="PANTHER" id="PTHR42715:SF27">
    <property type="entry name" value="BETA-GLUCOSIDASE-RELATED"/>
    <property type="match status" value="1"/>
</dbReference>
<evidence type="ECO:0000256" key="2">
    <source>
        <dbReference type="ARBA" id="ARBA00004987"/>
    </source>
</evidence>
<comment type="catalytic activity">
    <reaction evidence="1 12">
        <text>Hydrolysis of terminal, non-reducing beta-D-glucosyl residues with release of beta-D-glucose.</text>
        <dbReference type="EC" id="3.2.1.21"/>
    </reaction>
</comment>
<dbReference type="GO" id="GO:0008270">
    <property type="term" value="F:zinc ion binding"/>
    <property type="evidence" value="ECO:0007669"/>
    <property type="project" value="InterPro"/>
</dbReference>
<evidence type="ECO:0000256" key="9">
    <source>
        <dbReference type="ARBA" id="ARBA00023277"/>
    </source>
</evidence>
<keyword evidence="15" id="KW-1185">Reference proteome</keyword>
<evidence type="ECO:0000256" key="7">
    <source>
        <dbReference type="ARBA" id="ARBA00023180"/>
    </source>
</evidence>
<dbReference type="InterPro" id="IPR017853">
    <property type="entry name" value="GH"/>
</dbReference>
<feature type="domain" description="Zn(2)-C6 fungal-type" evidence="13">
    <location>
        <begin position="733"/>
        <end position="769"/>
    </location>
</feature>
<dbReference type="Gene3D" id="2.60.40.10">
    <property type="entry name" value="Immunoglobulins"/>
    <property type="match status" value="1"/>
</dbReference>
<dbReference type="InterPro" id="IPR036962">
    <property type="entry name" value="Glyco_hydro_3_N_sf"/>
</dbReference>
<dbReference type="PANTHER" id="PTHR42715">
    <property type="entry name" value="BETA-GLUCOSIDASE"/>
    <property type="match status" value="1"/>
</dbReference>
<dbReference type="PROSITE" id="PS00463">
    <property type="entry name" value="ZN2_CY6_FUNGAL_1"/>
    <property type="match status" value="1"/>
</dbReference>
<dbReference type="InterPro" id="IPR019800">
    <property type="entry name" value="Glyco_hydro_3_AS"/>
</dbReference>
<name>A0A8K0TLS2_9PEZI</name>
<dbReference type="PROSITE" id="PS00775">
    <property type="entry name" value="GLYCOSYL_HYDROL_F3"/>
    <property type="match status" value="1"/>
</dbReference>
<dbReference type="SMART" id="SM01217">
    <property type="entry name" value="Fn3_like"/>
    <property type="match status" value="1"/>
</dbReference>
<dbReference type="AlphaFoldDB" id="A0A8K0TLS2"/>
<dbReference type="InterPro" id="IPR036864">
    <property type="entry name" value="Zn2-C6_fun-type_DNA-bd_sf"/>
</dbReference>
<dbReference type="SMART" id="SM00066">
    <property type="entry name" value="GAL4"/>
    <property type="match status" value="1"/>
</dbReference>
<evidence type="ECO:0000313" key="14">
    <source>
        <dbReference type="EMBL" id="KAH7367901.1"/>
    </source>
</evidence>
<dbReference type="GO" id="GO:0030245">
    <property type="term" value="P:cellulose catabolic process"/>
    <property type="evidence" value="ECO:0007669"/>
    <property type="project" value="UniProtKB-UniPathway"/>
</dbReference>
<dbReference type="Gene3D" id="3.40.50.1700">
    <property type="entry name" value="Glycoside hydrolase family 3 C-terminal domain"/>
    <property type="match status" value="1"/>
</dbReference>
<dbReference type="FunFam" id="3.20.20.300:FF:000006">
    <property type="entry name" value="Beta-glucosidase H"/>
    <property type="match status" value="1"/>
</dbReference>
<dbReference type="PROSITE" id="PS50048">
    <property type="entry name" value="ZN2_CY6_FUNGAL_2"/>
    <property type="match status" value="1"/>
</dbReference>
<evidence type="ECO:0000256" key="1">
    <source>
        <dbReference type="ARBA" id="ARBA00000448"/>
    </source>
</evidence>
<dbReference type="InterPro" id="IPR036881">
    <property type="entry name" value="Glyco_hydro_3_C_sf"/>
</dbReference>
<dbReference type="GO" id="GO:0008422">
    <property type="term" value="F:beta-glucosidase activity"/>
    <property type="evidence" value="ECO:0007669"/>
    <property type="project" value="UniProtKB-EC"/>
</dbReference>
<organism evidence="14 15">
    <name type="scientific">Plectosphaerella cucumerina</name>
    <dbReference type="NCBI Taxonomy" id="40658"/>
    <lineage>
        <taxon>Eukaryota</taxon>
        <taxon>Fungi</taxon>
        <taxon>Dikarya</taxon>
        <taxon>Ascomycota</taxon>
        <taxon>Pezizomycotina</taxon>
        <taxon>Sordariomycetes</taxon>
        <taxon>Hypocreomycetidae</taxon>
        <taxon>Glomerellales</taxon>
        <taxon>Plectosphaerellaceae</taxon>
        <taxon>Plectosphaerella</taxon>
    </lineage>
</organism>
<keyword evidence="5 12" id="KW-0378">Hydrolase</keyword>
<evidence type="ECO:0000256" key="10">
    <source>
        <dbReference type="ARBA" id="ARBA00023295"/>
    </source>
</evidence>
<dbReference type="Pfam" id="PF01915">
    <property type="entry name" value="Glyco_hydro_3_C"/>
    <property type="match status" value="1"/>
</dbReference>
<dbReference type="Pfam" id="PF00933">
    <property type="entry name" value="Glyco_hydro_3"/>
    <property type="match status" value="1"/>
</dbReference>
<evidence type="ECO:0000256" key="4">
    <source>
        <dbReference type="ARBA" id="ARBA00012744"/>
    </source>
</evidence>
<dbReference type="CDD" id="cd00067">
    <property type="entry name" value="GAL4"/>
    <property type="match status" value="1"/>
</dbReference>
<accession>A0A8K0TLS2</accession>
<dbReference type="InterPro" id="IPR013783">
    <property type="entry name" value="Ig-like_fold"/>
</dbReference>
<evidence type="ECO:0000259" key="13">
    <source>
        <dbReference type="PROSITE" id="PS50048"/>
    </source>
</evidence>
<comment type="similarity">
    <text evidence="3 12">Belongs to the glycosyl hydrolase 3 family.</text>
</comment>
<evidence type="ECO:0000256" key="3">
    <source>
        <dbReference type="ARBA" id="ARBA00005336"/>
    </source>
</evidence>
<keyword evidence="8" id="KW-0539">Nucleus</keyword>
<reference evidence="14" key="1">
    <citation type="journal article" date="2021" name="Nat. Commun.">
        <title>Genetic determinants of endophytism in the Arabidopsis root mycobiome.</title>
        <authorList>
            <person name="Mesny F."/>
            <person name="Miyauchi S."/>
            <person name="Thiergart T."/>
            <person name="Pickel B."/>
            <person name="Atanasova L."/>
            <person name="Karlsson M."/>
            <person name="Huettel B."/>
            <person name="Barry K.W."/>
            <person name="Haridas S."/>
            <person name="Chen C."/>
            <person name="Bauer D."/>
            <person name="Andreopoulos W."/>
            <person name="Pangilinan J."/>
            <person name="LaButti K."/>
            <person name="Riley R."/>
            <person name="Lipzen A."/>
            <person name="Clum A."/>
            <person name="Drula E."/>
            <person name="Henrissat B."/>
            <person name="Kohler A."/>
            <person name="Grigoriev I.V."/>
            <person name="Martin F.M."/>
            <person name="Hacquard S."/>
        </authorList>
    </citation>
    <scope>NUCLEOTIDE SEQUENCE</scope>
    <source>
        <strain evidence="14">MPI-CAGE-AT-0016</strain>
    </source>
</reference>
<dbReference type="OrthoDB" id="47059at2759"/>
<proteinExistence type="inferred from homology"/>